<keyword evidence="8" id="KW-1185">Reference proteome</keyword>
<dbReference type="PANTHER" id="PTHR12696">
    <property type="entry name" value="TIP120"/>
    <property type="match status" value="1"/>
</dbReference>
<dbReference type="InterPro" id="IPR021133">
    <property type="entry name" value="HEAT_type_2"/>
</dbReference>
<evidence type="ECO:0000313" key="7">
    <source>
        <dbReference type="EMBL" id="CEM25919.1"/>
    </source>
</evidence>
<dbReference type="PROSITE" id="PS50077">
    <property type="entry name" value="HEAT_REPEAT"/>
    <property type="match status" value="1"/>
</dbReference>
<sequence>MAAPANLHQLVIEMGNWDKDKRFMAASDLTQEIINCSTHQSLDQSTATKVCQAFLTQLEDQSIDVQGNAVKCLAKIVGRFGEQQITDVMGRLASLVLDAKAEVRDIYATCLKGLIFELHDSCSTIVCQAVIPKMLQGITQTVSNNPATDTAIKEECTDVLHDLLKRFGENKMWFNEQEPVSHALLNLLSSAYRPSVRKRAIACIGVLSAVMSDRQLHGLIRVLLQNVRNANTKSNKQMYIQCVGTVGRNVGFRIGSHLSEIAPLFLSICGEDREGEEDTAMDGGDAEAEHEVVENCLTAIESFVIKCTHQMVPYLDQLIKKSLALAEYDPNYYAGGDDDDEMLDGEEADEYDDEGLAESDDDDTSWKVRRAALKVLSALIRSHPDRLEKFYTALTAPLVSRLKEREENVRLDVFNTVGELVKAAVVHQDTPTGPLDFESSGAERSTSGAMAQQERNKAALPRQRPAAAIFIKEFERANAVPLMLRHLRNSSLKTRQGALQLFKTIAQNLPTELEPWLPKMLPELVKGLQGSHSSIRLDALVLLFLQAEHYQDASVFQGMAPTLYPIFLKLLDDSYYKIAAQSLRVCGAYVYALRPDRTEPLDTPMEQYLHPLWDALQAKLTQADIDQEVKECALYCFGHMLAVVGDVPAFAKSIDAALMPFVDRLKNEVTRKTALASLKTVCASPLSINLDPALVPAIAHLSSLLNNQSRSFRQICLDVLVALVRKYGPKVDASILNRLLEDCTPYVKDTDLHIADLCMQLITTTLATVPATAPVVAKTCMASVLTLCRSPILQGHTLVSILDFFGHVVDHPQHFPHKQVFTELSDVSPSCQATTSSHTARQILSTLAKCLAQFVVKSPAKTQTDAIKGWLKQLTSASGKEVGGASNMVKVREIELAVLALGETGRLVDLSKHKGALEAFLGLFHSPHEEIRSASAIGLGYATCGAMSTFLKVLVGQIHSSDRSTRSANGAQNTHKTHYLLLTSLREVVAQHHAGTPAPPPAAAAAGGAGEMNGVKSIEQPTLTEHLKPHVNKVLPILVEYASSEEESDRTVVAECLGQILLLDPVAVSPTLAPLFDTDDAKSRTTAVSALRFAAAKQCDIKTLEGLQPQLMRALTDSELMVRKAALQTLNVVCVTRSSTSLLSDVQMQQNLVEQLFKDTQVDQKLIREVDLGPFKHKVDDGLPVRKAAYTALASLLNVYPDTVASGRLMDFIHVGLADHEDVQVLCCQILTTLAHINPTAVIQKLEKIVDPLDKALAKALKQLSSGQEVERVSDALRLYTRTLQTVHDIPEARQCQPFQDFLHKISRNQQFQAFGDFYSAAQV</sequence>
<dbReference type="EMBL" id="CDMY01000606">
    <property type="protein sequence ID" value="CEM25919.1"/>
    <property type="molecule type" value="Genomic_DNA"/>
</dbReference>
<dbReference type="InParanoid" id="A0A0G4GAD8"/>
<evidence type="ECO:0000256" key="3">
    <source>
        <dbReference type="ARBA" id="ARBA00022786"/>
    </source>
</evidence>
<feature type="repeat" description="HEAT" evidence="4">
    <location>
        <begin position="1107"/>
        <end position="1145"/>
    </location>
</feature>
<feature type="domain" description="TATA-binding protein interacting (TIP20)" evidence="6">
    <location>
        <begin position="1148"/>
        <end position="1306"/>
    </location>
</feature>
<evidence type="ECO:0000259" key="6">
    <source>
        <dbReference type="Pfam" id="PF08623"/>
    </source>
</evidence>
<dbReference type="Gene3D" id="1.25.10.10">
    <property type="entry name" value="Leucine-rich Repeat Variant"/>
    <property type="match status" value="1"/>
</dbReference>
<evidence type="ECO:0000256" key="2">
    <source>
        <dbReference type="ARBA" id="ARBA00022737"/>
    </source>
</evidence>
<dbReference type="GO" id="GO:0010265">
    <property type="term" value="P:SCF complex assembly"/>
    <property type="evidence" value="ECO:0007669"/>
    <property type="project" value="InterPro"/>
</dbReference>
<evidence type="ECO:0000256" key="5">
    <source>
        <dbReference type="SAM" id="MobiDB-lite"/>
    </source>
</evidence>
<dbReference type="SUPFAM" id="SSF48371">
    <property type="entry name" value="ARM repeat"/>
    <property type="match status" value="1"/>
</dbReference>
<gene>
    <name evidence="7" type="ORF">Vbra_9860</name>
</gene>
<dbReference type="InterPro" id="IPR013932">
    <property type="entry name" value="TATA-bd_TIP120"/>
</dbReference>
<dbReference type="OrthoDB" id="413498at2759"/>
<name>A0A0G4GAD8_VITBC</name>
<dbReference type="Proteomes" id="UP000041254">
    <property type="component" value="Unassembled WGS sequence"/>
</dbReference>
<dbReference type="Pfam" id="PF08623">
    <property type="entry name" value="TIP120"/>
    <property type="match status" value="1"/>
</dbReference>
<accession>A0A0G4GAD8</accession>
<dbReference type="STRING" id="1169540.A0A0G4GAD8"/>
<evidence type="ECO:0000313" key="8">
    <source>
        <dbReference type="Proteomes" id="UP000041254"/>
    </source>
</evidence>
<evidence type="ECO:0000256" key="4">
    <source>
        <dbReference type="PROSITE-ProRule" id="PRU00103"/>
    </source>
</evidence>
<dbReference type="InterPro" id="IPR011989">
    <property type="entry name" value="ARM-like"/>
</dbReference>
<dbReference type="OMA" id="AYIPHFQ"/>
<feature type="region of interest" description="Disordered" evidence="5">
    <location>
        <begin position="431"/>
        <end position="461"/>
    </location>
</feature>
<keyword evidence="3" id="KW-0833">Ubl conjugation pathway</keyword>
<dbReference type="VEuPathDB" id="CryptoDB:Vbra_9860"/>
<dbReference type="Pfam" id="PF25782">
    <property type="entry name" value="TPR_CAND1"/>
    <property type="match status" value="1"/>
</dbReference>
<dbReference type="InterPro" id="IPR039852">
    <property type="entry name" value="CAND1/CAND2"/>
</dbReference>
<proteinExistence type="inferred from homology"/>
<protein>
    <recommendedName>
        <fullName evidence="6">TATA-binding protein interacting (TIP20) domain-containing protein</fullName>
    </recommendedName>
</protein>
<keyword evidence="2" id="KW-0677">Repeat</keyword>
<dbReference type="InterPro" id="IPR016024">
    <property type="entry name" value="ARM-type_fold"/>
</dbReference>
<comment type="similarity">
    <text evidence="1">Belongs to the CAND family.</text>
</comment>
<evidence type="ECO:0000256" key="1">
    <source>
        <dbReference type="ARBA" id="ARBA00007657"/>
    </source>
</evidence>
<reference evidence="7 8" key="1">
    <citation type="submission" date="2014-11" db="EMBL/GenBank/DDBJ databases">
        <authorList>
            <person name="Zhu J."/>
            <person name="Qi W."/>
            <person name="Song R."/>
        </authorList>
    </citation>
    <scope>NUCLEOTIDE SEQUENCE [LARGE SCALE GENOMIC DNA]</scope>
</reference>
<organism evidence="7 8">
    <name type="scientific">Vitrella brassicaformis (strain CCMP3155)</name>
    <dbReference type="NCBI Taxonomy" id="1169540"/>
    <lineage>
        <taxon>Eukaryota</taxon>
        <taxon>Sar</taxon>
        <taxon>Alveolata</taxon>
        <taxon>Colpodellida</taxon>
        <taxon>Vitrellaceae</taxon>
        <taxon>Vitrella</taxon>
    </lineage>
</organism>